<sequence length="121" mass="13617">MQTAREVNCLVAIHLDCQLRNMKTIKESEDQFQTFLLDFSSSAVKSNYKSTDDPDDWHTLARQVELDLAYKPRRVEEKCNGGLSKDDKRESMDEACLDCDSGLPASSRPPGSRLRPPPLSA</sequence>
<dbReference type="InParanoid" id="A0A1Y2DV82"/>
<gene>
    <name evidence="2" type="ORF">BCR38DRAFT_485947</name>
</gene>
<dbReference type="RefSeq" id="XP_040714838.1">
    <property type="nucleotide sequence ID" value="XM_040863962.1"/>
</dbReference>
<dbReference type="AlphaFoldDB" id="A0A1Y2DV82"/>
<dbReference type="EMBL" id="MCFJ01000008">
    <property type="protein sequence ID" value="ORY63181.1"/>
    <property type="molecule type" value="Genomic_DNA"/>
</dbReference>
<proteinExistence type="predicted"/>
<protein>
    <submittedName>
        <fullName evidence="2">Uncharacterized protein</fullName>
    </submittedName>
</protein>
<evidence type="ECO:0000313" key="3">
    <source>
        <dbReference type="Proteomes" id="UP000193689"/>
    </source>
</evidence>
<organism evidence="2 3">
    <name type="scientific">Pseudomassariella vexata</name>
    <dbReference type="NCBI Taxonomy" id="1141098"/>
    <lineage>
        <taxon>Eukaryota</taxon>
        <taxon>Fungi</taxon>
        <taxon>Dikarya</taxon>
        <taxon>Ascomycota</taxon>
        <taxon>Pezizomycotina</taxon>
        <taxon>Sordariomycetes</taxon>
        <taxon>Xylariomycetidae</taxon>
        <taxon>Amphisphaeriales</taxon>
        <taxon>Pseudomassariaceae</taxon>
        <taxon>Pseudomassariella</taxon>
    </lineage>
</organism>
<keyword evidence="3" id="KW-1185">Reference proteome</keyword>
<dbReference type="GeneID" id="63780174"/>
<feature type="region of interest" description="Disordered" evidence="1">
    <location>
        <begin position="100"/>
        <end position="121"/>
    </location>
</feature>
<name>A0A1Y2DV82_9PEZI</name>
<feature type="compositionally biased region" description="Low complexity" evidence="1">
    <location>
        <begin position="101"/>
        <end position="114"/>
    </location>
</feature>
<reference evidence="2 3" key="1">
    <citation type="submission" date="2016-07" db="EMBL/GenBank/DDBJ databases">
        <title>Pervasive Adenine N6-methylation of Active Genes in Fungi.</title>
        <authorList>
            <consortium name="DOE Joint Genome Institute"/>
            <person name="Mondo S.J."/>
            <person name="Dannebaum R.O."/>
            <person name="Kuo R.C."/>
            <person name="Labutti K."/>
            <person name="Haridas S."/>
            <person name="Kuo A."/>
            <person name="Salamov A."/>
            <person name="Ahrendt S.R."/>
            <person name="Lipzen A."/>
            <person name="Sullivan W."/>
            <person name="Andreopoulos W.B."/>
            <person name="Clum A."/>
            <person name="Lindquist E."/>
            <person name="Daum C."/>
            <person name="Ramamoorthy G.K."/>
            <person name="Gryganskyi A."/>
            <person name="Culley D."/>
            <person name="Magnuson J.K."/>
            <person name="James T.Y."/>
            <person name="O'Malley M.A."/>
            <person name="Stajich J.E."/>
            <person name="Spatafora J.W."/>
            <person name="Visel A."/>
            <person name="Grigoriev I.V."/>
        </authorList>
    </citation>
    <scope>NUCLEOTIDE SEQUENCE [LARGE SCALE GENOMIC DNA]</scope>
    <source>
        <strain evidence="2 3">CBS 129021</strain>
    </source>
</reference>
<accession>A0A1Y2DV82</accession>
<comment type="caution">
    <text evidence="2">The sequence shown here is derived from an EMBL/GenBank/DDBJ whole genome shotgun (WGS) entry which is preliminary data.</text>
</comment>
<dbReference type="Proteomes" id="UP000193689">
    <property type="component" value="Unassembled WGS sequence"/>
</dbReference>
<evidence type="ECO:0000256" key="1">
    <source>
        <dbReference type="SAM" id="MobiDB-lite"/>
    </source>
</evidence>
<evidence type="ECO:0000313" key="2">
    <source>
        <dbReference type="EMBL" id="ORY63181.1"/>
    </source>
</evidence>